<keyword evidence="9" id="KW-1185">Reference proteome</keyword>
<dbReference type="InterPro" id="IPR040079">
    <property type="entry name" value="Glutathione_S-Trfase"/>
</dbReference>
<dbReference type="EMBL" id="BPLR01003356">
    <property type="protein sequence ID" value="GIX83680.1"/>
    <property type="molecule type" value="Genomic_DNA"/>
</dbReference>
<keyword evidence="4" id="KW-0808">Transferase</keyword>
<dbReference type="SUPFAM" id="SSF52833">
    <property type="entry name" value="Thioredoxin-like"/>
    <property type="match status" value="1"/>
</dbReference>
<feature type="domain" description="GST C-terminal" evidence="7">
    <location>
        <begin position="86"/>
        <end position="204"/>
    </location>
</feature>
<evidence type="ECO:0000256" key="4">
    <source>
        <dbReference type="ARBA" id="ARBA00022679"/>
    </source>
</evidence>
<organism evidence="8 9">
    <name type="scientific">Caerostris extrusa</name>
    <name type="common">Bark spider</name>
    <name type="synonym">Caerostris bankana</name>
    <dbReference type="NCBI Taxonomy" id="172846"/>
    <lineage>
        <taxon>Eukaryota</taxon>
        <taxon>Metazoa</taxon>
        <taxon>Ecdysozoa</taxon>
        <taxon>Arthropoda</taxon>
        <taxon>Chelicerata</taxon>
        <taxon>Arachnida</taxon>
        <taxon>Araneae</taxon>
        <taxon>Araneomorphae</taxon>
        <taxon>Entelegynae</taxon>
        <taxon>Araneoidea</taxon>
        <taxon>Araneidae</taxon>
        <taxon>Caerostris</taxon>
    </lineage>
</organism>
<dbReference type="EC" id="2.5.1.18" evidence="3"/>
<evidence type="ECO:0000259" key="7">
    <source>
        <dbReference type="PROSITE" id="PS50405"/>
    </source>
</evidence>
<comment type="function">
    <text evidence="1">Conjugation of reduced glutathione to a wide number of exogenous and endogenous hydrophobic electrophiles.</text>
</comment>
<evidence type="ECO:0000256" key="2">
    <source>
        <dbReference type="ARBA" id="ARBA00005861"/>
    </source>
</evidence>
<proteinExistence type="inferred from homology"/>
<dbReference type="SFLD" id="SFLDG00363">
    <property type="entry name" value="AMPS_(cytGST):_Alpha-__Mu-__Pi"/>
    <property type="match status" value="1"/>
</dbReference>
<reference evidence="8 9" key="1">
    <citation type="submission" date="2021-06" db="EMBL/GenBank/DDBJ databases">
        <title>Caerostris extrusa draft genome.</title>
        <authorList>
            <person name="Kono N."/>
            <person name="Arakawa K."/>
        </authorList>
    </citation>
    <scope>NUCLEOTIDE SEQUENCE [LARGE SCALE GENOMIC DNA]</scope>
</reference>
<dbReference type="FunFam" id="1.20.1050.10:FF:000003">
    <property type="entry name" value="Glutathione S-transferase 2"/>
    <property type="match status" value="1"/>
</dbReference>
<dbReference type="SFLD" id="SFLDS00019">
    <property type="entry name" value="Glutathione_Transferase_(cytos"/>
    <property type="match status" value="1"/>
</dbReference>
<dbReference type="InterPro" id="IPR004046">
    <property type="entry name" value="GST_C"/>
</dbReference>
<dbReference type="InterPro" id="IPR050213">
    <property type="entry name" value="GST_superfamily"/>
</dbReference>
<dbReference type="Pfam" id="PF02798">
    <property type="entry name" value="GST_N"/>
    <property type="match status" value="1"/>
</dbReference>
<evidence type="ECO:0000256" key="1">
    <source>
        <dbReference type="ARBA" id="ARBA00003701"/>
    </source>
</evidence>
<dbReference type="Gene3D" id="1.20.1050.130">
    <property type="match status" value="1"/>
</dbReference>
<dbReference type="InterPro" id="IPR036282">
    <property type="entry name" value="Glutathione-S-Trfase_C_sf"/>
</dbReference>
<evidence type="ECO:0000256" key="3">
    <source>
        <dbReference type="ARBA" id="ARBA00012452"/>
    </source>
</evidence>
<dbReference type="AlphaFoldDB" id="A0AAV4NFX7"/>
<dbReference type="PROSITE" id="PS50405">
    <property type="entry name" value="GST_CTER"/>
    <property type="match status" value="1"/>
</dbReference>
<dbReference type="Pfam" id="PF14497">
    <property type="entry name" value="GST_C_3"/>
    <property type="match status" value="1"/>
</dbReference>
<protein>
    <recommendedName>
        <fullName evidence="3">glutathione transferase</fullName>
        <ecNumber evidence="3">2.5.1.18</ecNumber>
    </recommendedName>
</protein>
<dbReference type="InterPro" id="IPR010987">
    <property type="entry name" value="Glutathione-S-Trfase_C-like"/>
</dbReference>
<dbReference type="GO" id="GO:0004364">
    <property type="term" value="F:glutathione transferase activity"/>
    <property type="evidence" value="ECO:0007669"/>
    <property type="project" value="UniProtKB-EC"/>
</dbReference>
<evidence type="ECO:0000313" key="9">
    <source>
        <dbReference type="Proteomes" id="UP001054945"/>
    </source>
</evidence>
<dbReference type="PANTHER" id="PTHR11571:SF222">
    <property type="entry name" value="GLUTATHIONE TRANSFERASE"/>
    <property type="match status" value="1"/>
</dbReference>
<comment type="similarity">
    <text evidence="2">Belongs to the GST superfamily. Mu family.</text>
</comment>
<accession>A0AAV4NFX7</accession>
<evidence type="ECO:0000313" key="8">
    <source>
        <dbReference type="EMBL" id="GIX83680.1"/>
    </source>
</evidence>
<comment type="caution">
    <text evidence="8">The sequence shown here is derived from an EMBL/GenBank/DDBJ whole genome shotgun (WGS) entry which is preliminary data.</text>
</comment>
<evidence type="ECO:0000256" key="5">
    <source>
        <dbReference type="ARBA" id="ARBA00047960"/>
    </source>
</evidence>
<dbReference type="PANTHER" id="PTHR11571">
    <property type="entry name" value="GLUTATHIONE S-TRANSFERASE"/>
    <property type="match status" value="1"/>
</dbReference>
<feature type="domain" description="GST N-terminal" evidence="6">
    <location>
        <begin position="2"/>
        <end position="84"/>
    </location>
</feature>
<comment type="catalytic activity">
    <reaction evidence="5">
        <text>RX + glutathione = an S-substituted glutathione + a halide anion + H(+)</text>
        <dbReference type="Rhea" id="RHEA:16437"/>
        <dbReference type="ChEBI" id="CHEBI:15378"/>
        <dbReference type="ChEBI" id="CHEBI:16042"/>
        <dbReference type="ChEBI" id="CHEBI:17792"/>
        <dbReference type="ChEBI" id="CHEBI:57925"/>
        <dbReference type="ChEBI" id="CHEBI:90779"/>
        <dbReference type="EC" id="2.5.1.18"/>
    </reaction>
</comment>
<dbReference type="PROSITE" id="PS50404">
    <property type="entry name" value="GST_NTER"/>
    <property type="match status" value="1"/>
</dbReference>
<dbReference type="InterPro" id="IPR036249">
    <property type="entry name" value="Thioredoxin-like_sf"/>
</dbReference>
<dbReference type="GO" id="GO:0006749">
    <property type="term" value="P:glutathione metabolic process"/>
    <property type="evidence" value="ECO:0007669"/>
    <property type="project" value="TreeGrafter"/>
</dbReference>
<dbReference type="SUPFAM" id="SSF47616">
    <property type="entry name" value="GST C-terminal domain-like"/>
    <property type="match status" value="1"/>
</dbReference>
<sequence>MSKPILGYWNIRALAEPIVYLLHYKNVDFEDKRYNLDDRPSWENDKFNLNLDFPNLPYYIDDNVRLTQSTTILRYLAEKYGLDGKTEQEKDQISLVEQQIVDFRTHLFFMCFEKVVDEIKTQFEEKIPYHAKVIAEFLGNKKYLIGDSLTYVDFLAYDCIDFCEYLIPNVLDEFPNLKEYQERFENLSELQRYLKTGTNRIWPISASKVQFGSKDADQKQK</sequence>
<evidence type="ECO:0000259" key="6">
    <source>
        <dbReference type="PROSITE" id="PS50404"/>
    </source>
</evidence>
<name>A0AAV4NFX7_CAEEX</name>
<dbReference type="InterPro" id="IPR004045">
    <property type="entry name" value="Glutathione_S-Trfase_N"/>
</dbReference>
<dbReference type="Proteomes" id="UP001054945">
    <property type="component" value="Unassembled WGS sequence"/>
</dbReference>
<gene>
    <name evidence="8" type="ORF">CEXT_398111</name>
</gene>
<dbReference type="SFLD" id="SFLDG01205">
    <property type="entry name" value="AMPS.1"/>
    <property type="match status" value="1"/>
</dbReference>